<dbReference type="PROSITE" id="PS52048">
    <property type="entry name" value="UCH_DOMAIN"/>
    <property type="match status" value="1"/>
</dbReference>
<feature type="site" description="Transition state stabilizer" evidence="7">
    <location>
        <position position="118"/>
    </location>
</feature>
<sequence length="279" mass="29724">MASAGDAGDGDRLRSINNELRAQSANAASPWLPLESNPEIFSEFAHRVGLPESWGWHDVLGLDEELLGMVPRPCAAVILLFPCSAPIYEARRKEAAELRERRRRSEAAAPPAKFFLRQHAEFGNACGTIASVHALANSGWAFQHEPGAGDSGRGLAAFCAANVHKDADARGRALLEAPELKFASDAAATARAAQTSCPDRAGPALDHHFAAFVLSDASGGDQPRRLLELDGTKAEPVDHGPVASEDDVLDAAARAIRERFMAVDPGSIEFSLMALCKNP</sequence>
<organism evidence="10">
    <name type="scientific">Alexandrium catenella</name>
    <name type="common">Red tide dinoflagellate</name>
    <name type="synonym">Gonyaulax catenella</name>
    <dbReference type="NCBI Taxonomy" id="2925"/>
    <lineage>
        <taxon>Eukaryota</taxon>
        <taxon>Sar</taxon>
        <taxon>Alveolata</taxon>
        <taxon>Dinophyceae</taxon>
        <taxon>Gonyaulacales</taxon>
        <taxon>Pyrocystaceae</taxon>
        <taxon>Alexandrium</taxon>
    </lineage>
</organism>
<dbReference type="SUPFAM" id="SSF54001">
    <property type="entry name" value="Cysteine proteinases"/>
    <property type="match status" value="1"/>
</dbReference>
<dbReference type="PANTHER" id="PTHR10589">
    <property type="entry name" value="UBIQUITIN CARBOXYL-TERMINAL HYDROLASE"/>
    <property type="match status" value="1"/>
</dbReference>
<keyword evidence="3 7" id="KW-0645">Protease</keyword>
<reference evidence="10" key="1">
    <citation type="submission" date="2021-01" db="EMBL/GenBank/DDBJ databases">
        <authorList>
            <person name="Corre E."/>
            <person name="Pelletier E."/>
            <person name="Niang G."/>
            <person name="Scheremetjew M."/>
            <person name="Finn R."/>
            <person name="Kale V."/>
            <person name="Holt S."/>
            <person name="Cochrane G."/>
            <person name="Meng A."/>
            <person name="Brown T."/>
            <person name="Cohen L."/>
        </authorList>
    </citation>
    <scope>NUCLEOTIDE SEQUENCE</scope>
    <source>
        <strain evidence="10">OF101</strain>
    </source>
</reference>
<name>A0A7S1L0Z0_ALECA</name>
<evidence type="ECO:0000256" key="8">
    <source>
        <dbReference type="RuleBase" id="RU361215"/>
    </source>
</evidence>
<dbReference type="PRINTS" id="PR00707">
    <property type="entry name" value="UBCTHYDRLASE"/>
</dbReference>
<evidence type="ECO:0000259" key="9">
    <source>
        <dbReference type="PROSITE" id="PS52048"/>
    </source>
</evidence>
<gene>
    <name evidence="10" type="ORF">ACAT0790_LOCUS2191</name>
</gene>
<feature type="site" description="Important for enzyme activity" evidence="7">
    <location>
        <position position="230"/>
    </location>
</feature>
<dbReference type="GO" id="GO:0016579">
    <property type="term" value="P:protein deubiquitination"/>
    <property type="evidence" value="ECO:0007669"/>
    <property type="project" value="TreeGrafter"/>
</dbReference>
<evidence type="ECO:0000256" key="4">
    <source>
        <dbReference type="ARBA" id="ARBA00022786"/>
    </source>
</evidence>
<evidence type="ECO:0000256" key="6">
    <source>
        <dbReference type="ARBA" id="ARBA00022807"/>
    </source>
</evidence>
<accession>A0A7S1L0Z0</accession>
<dbReference type="EC" id="3.4.19.12" evidence="8"/>
<feature type="active site" description="Nucleophile" evidence="7">
    <location>
        <position position="126"/>
    </location>
</feature>
<comment type="similarity">
    <text evidence="2 7 8">Belongs to the peptidase C12 family.</text>
</comment>
<dbReference type="GO" id="GO:0006511">
    <property type="term" value="P:ubiquitin-dependent protein catabolic process"/>
    <property type="evidence" value="ECO:0007669"/>
    <property type="project" value="UniProtKB-UniRule"/>
</dbReference>
<keyword evidence="5 7" id="KW-0378">Hydrolase</keyword>
<evidence type="ECO:0000256" key="1">
    <source>
        <dbReference type="ARBA" id="ARBA00000707"/>
    </source>
</evidence>
<keyword evidence="6 7" id="KW-0788">Thiol protease</keyword>
<keyword evidence="4 7" id="KW-0833">Ubl conjugation pathway</keyword>
<dbReference type="Gene3D" id="3.40.532.10">
    <property type="entry name" value="Peptidase C12, ubiquitin carboxyl-terminal hydrolase"/>
    <property type="match status" value="1"/>
</dbReference>
<dbReference type="InterPro" id="IPR036959">
    <property type="entry name" value="Peptidase_C12_UCH_sf"/>
</dbReference>
<comment type="catalytic activity">
    <reaction evidence="1 7 8">
        <text>Thiol-dependent hydrolysis of ester, thioester, amide, peptide and isopeptide bonds formed by the C-terminal Gly of ubiquitin (a 76-residue protein attached to proteins as an intracellular targeting signal).</text>
        <dbReference type="EC" id="3.4.19.12"/>
    </reaction>
</comment>
<dbReference type="Pfam" id="PF01088">
    <property type="entry name" value="Peptidase_C12"/>
    <property type="match status" value="1"/>
</dbReference>
<dbReference type="GO" id="GO:0004843">
    <property type="term" value="F:cysteine-type deubiquitinase activity"/>
    <property type="evidence" value="ECO:0007669"/>
    <property type="project" value="UniProtKB-UniRule"/>
</dbReference>
<feature type="active site" description="Proton donor" evidence="7">
    <location>
        <position position="208"/>
    </location>
</feature>
<evidence type="ECO:0000313" key="10">
    <source>
        <dbReference type="EMBL" id="CAD9089767.1"/>
    </source>
</evidence>
<protein>
    <recommendedName>
        <fullName evidence="8">Ubiquitin carboxyl-terminal hydrolase</fullName>
        <ecNumber evidence="8">3.4.19.12</ecNumber>
    </recommendedName>
</protein>
<dbReference type="InterPro" id="IPR001578">
    <property type="entry name" value="Peptidase_C12_UCH"/>
</dbReference>
<evidence type="ECO:0000256" key="3">
    <source>
        <dbReference type="ARBA" id="ARBA00022670"/>
    </source>
</evidence>
<evidence type="ECO:0000256" key="2">
    <source>
        <dbReference type="ARBA" id="ARBA00009326"/>
    </source>
</evidence>
<dbReference type="InterPro" id="IPR038765">
    <property type="entry name" value="Papain-like_cys_pep_sf"/>
</dbReference>
<dbReference type="GO" id="GO:0005737">
    <property type="term" value="C:cytoplasm"/>
    <property type="evidence" value="ECO:0007669"/>
    <property type="project" value="TreeGrafter"/>
</dbReference>
<evidence type="ECO:0000256" key="5">
    <source>
        <dbReference type="ARBA" id="ARBA00022801"/>
    </source>
</evidence>
<evidence type="ECO:0000256" key="7">
    <source>
        <dbReference type="PROSITE-ProRule" id="PRU01393"/>
    </source>
</evidence>
<feature type="domain" description="UCH catalytic" evidence="9">
    <location>
        <begin position="30"/>
        <end position="277"/>
    </location>
</feature>
<dbReference type="AlphaFoldDB" id="A0A7S1L0Z0"/>
<dbReference type="PANTHER" id="PTHR10589:SF17">
    <property type="entry name" value="UBIQUITIN CARBOXYL-TERMINAL HYDROLASE"/>
    <property type="match status" value="1"/>
</dbReference>
<dbReference type="EMBL" id="HBGE01003641">
    <property type="protein sequence ID" value="CAD9089767.1"/>
    <property type="molecule type" value="Transcribed_RNA"/>
</dbReference>
<proteinExistence type="inferred from homology"/>